<dbReference type="InterPro" id="IPR036770">
    <property type="entry name" value="Ankyrin_rpt-contain_sf"/>
</dbReference>
<dbReference type="InterPro" id="IPR002110">
    <property type="entry name" value="Ankyrin_rpt"/>
</dbReference>
<dbReference type="SMART" id="SM00248">
    <property type="entry name" value="ANK"/>
    <property type="match status" value="6"/>
</dbReference>
<dbReference type="PANTHER" id="PTHR24186">
    <property type="entry name" value="PROTEIN PHOSPHATASE 1 REGULATORY SUBUNIT"/>
    <property type="match status" value="1"/>
</dbReference>
<dbReference type="EMBL" id="RXIC02000023">
    <property type="protein sequence ID" value="KAB1213311.1"/>
    <property type="molecule type" value="Genomic_DNA"/>
</dbReference>
<dbReference type="PANTHER" id="PTHR24186:SF36">
    <property type="entry name" value="SERINE_THREONINE-PROTEIN PHOSPHATASE 6 REGULATORY ANKYRIN REPEAT SUBUNIT A-LIKE"/>
    <property type="match status" value="1"/>
</dbReference>
<evidence type="ECO:0000256" key="1">
    <source>
        <dbReference type="ARBA" id="ARBA00022737"/>
    </source>
</evidence>
<dbReference type="GO" id="GO:0005886">
    <property type="term" value="C:plasma membrane"/>
    <property type="evidence" value="ECO:0007669"/>
    <property type="project" value="TreeGrafter"/>
</dbReference>
<feature type="repeat" description="ANK" evidence="3">
    <location>
        <begin position="227"/>
        <end position="250"/>
    </location>
</feature>
<dbReference type="Gene3D" id="1.25.40.20">
    <property type="entry name" value="Ankyrin repeat-containing domain"/>
    <property type="match status" value="2"/>
</dbReference>
<reference evidence="4 5" key="1">
    <citation type="journal article" date="2019" name="Plant Biotechnol. J.">
        <title>The red bayberry genome and genetic basis of sex determination.</title>
        <authorList>
            <person name="Jia H.M."/>
            <person name="Jia H.J."/>
            <person name="Cai Q.L."/>
            <person name="Wang Y."/>
            <person name="Zhao H.B."/>
            <person name="Yang W.F."/>
            <person name="Wang G.Y."/>
            <person name="Li Y.H."/>
            <person name="Zhan D.L."/>
            <person name="Shen Y.T."/>
            <person name="Niu Q.F."/>
            <person name="Chang L."/>
            <person name="Qiu J."/>
            <person name="Zhao L."/>
            <person name="Xie H.B."/>
            <person name="Fu W.Y."/>
            <person name="Jin J."/>
            <person name="Li X.W."/>
            <person name="Jiao Y."/>
            <person name="Zhou C.C."/>
            <person name="Tu T."/>
            <person name="Chai C.Y."/>
            <person name="Gao J.L."/>
            <person name="Fan L.J."/>
            <person name="van de Weg E."/>
            <person name="Wang J.Y."/>
            <person name="Gao Z.S."/>
        </authorList>
    </citation>
    <scope>NUCLEOTIDE SEQUENCE [LARGE SCALE GENOMIC DNA]</scope>
    <source>
        <tissue evidence="4">Leaves</tissue>
    </source>
</reference>
<evidence type="ECO:0000256" key="2">
    <source>
        <dbReference type="ARBA" id="ARBA00023043"/>
    </source>
</evidence>
<dbReference type="AlphaFoldDB" id="A0A6A1VKC0"/>
<keyword evidence="5" id="KW-1185">Reference proteome</keyword>
<evidence type="ECO:0000313" key="5">
    <source>
        <dbReference type="Proteomes" id="UP000516437"/>
    </source>
</evidence>
<keyword evidence="1" id="KW-0677">Repeat</keyword>
<dbReference type="Pfam" id="PF12796">
    <property type="entry name" value="Ank_2"/>
    <property type="match status" value="2"/>
</dbReference>
<evidence type="ECO:0000256" key="3">
    <source>
        <dbReference type="PROSITE-ProRule" id="PRU00023"/>
    </source>
</evidence>
<organism evidence="4 5">
    <name type="scientific">Morella rubra</name>
    <name type="common">Chinese bayberry</name>
    <dbReference type="NCBI Taxonomy" id="262757"/>
    <lineage>
        <taxon>Eukaryota</taxon>
        <taxon>Viridiplantae</taxon>
        <taxon>Streptophyta</taxon>
        <taxon>Embryophyta</taxon>
        <taxon>Tracheophyta</taxon>
        <taxon>Spermatophyta</taxon>
        <taxon>Magnoliopsida</taxon>
        <taxon>eudicotyledons</taxon>
        <taxon>Gunneridae</taxon>
        <taxon>Pentapetalae</taxon>
        <taxon>rosids</taxon>
        <taxon>fabids</taxon>
        <taxon>Fagales</taxon>
        <taxon>Myricaceae</taxon>
        <taxon>Morella</taxon>
    </lineage>
</organism>
<dbReference type="Pfam" id="PF13637">
    <property type="entry name" value="Ank_4"/>
    <property type="match status" value="1"/>
</dbReference>
<dbReference type="Pfam" id="PF00023">
    <property type="entry name" value="Ank"/>
    <property type="match status" value="1"/>
</dbReference>
<name>A0A6A1VKC0_9ROSI</name>
<sequence length="309" mass="34836">MDPVLYRAAAEGKLEAFEHVGYPLDCCKTLSNNTILHIYATTLEEELESTTAFVITILRKCPSLQCGTNTKGETPLVHIAARYGHVKIVNCLIEHAKNYPHQDLESGIKAARELLRITNKKDTALHEAVRQNHLEVVILLLTEDMLVRLHSTLPSRETSSLWHSKFLKPVDHHRMIEELLKKFIDISKKADQNGWTSIHFAAYFDHQISAQLLLDADRQAAHMKDSAGMTALHIAADRGNNKVMETIISRCPDCCELVDNRGWNVLHFAIEGKGGKNTVKVILKDLSLSNLFNEEDFDGNTPFLSPFQF</sequence>
<comment type="caution">
    <text evidence="4">The sequence shown here is derived from an EMBL/GenBank/DDBJ whole genome shotgun (WGS) entry which is preliminary data.</text>
</comment>
<dbReference type="PROSITE" id="PS50297">
    <property type="entry name" value="ANK_REP_REGION"/>
    <property type="match status" value="1"/>
</dbReference>
<dbReference type="Proteomes" id="UP000516437">
    <property type="component" value="Chromosome 5"/>
</dbReference>
<proteinExistence type="predicted"/>
<keyword evidence="2 3" id="KW-0040">ANK repeat</keyword>
<accession>A0A6A1VKC0</accession>
<dbReference type="PROSITE" id="PS50088">
    <property type="entry name" value="ANK_REPEAT"/>
    <property type="match status" value="1"/>
</dbReference>
<evidence type="ECO:0000313" key="4">
    <source>
        <dbReference type="EMBL" id="KAB1213311.1"/>
    </source>
</evidence>
<protein>
    <submittedName>
        <fullName evidence="4">Serine/threonine-protein phosphatase 6 regulatory ankyrin repeat subunit A</fullName>
    </submittedName>
</protein>
<dbReference type="SUPFAM" id="SSF48403">
    <property type="entry name" value="Ankyrin repeat"/>
    <property type="match status" value="1"/>
</dbReference>
<dbReference type="OrthoDB" id="1847170at2759"/>
<gene>
    <name evidence="4" type="ORF">CJ030_MR5G003619</name>
</gene>